<dbReference type="SUPFAM" id="SSF57716">
    <property type="entry name" value="Glucocorticoid receptor-like (DNA-binding domain)"/>
    <property type="match status" value="1"/>
</dbReference>
<dbReference type="SMART" id="SM00399">
    <property type="entry name" value="ZnF_C4"/>
    <property type="match status" value="1"/>
</dbReference>
<name>A0A2A6CJW2_PRIPA</name>
<dbReference type="GO" id="GO:0008270">
    <property type="term" value="F:zinc ion binding"/>
    <property type="evidence" value="ECO:0007669"/>
    <property type="project" value="InterPro"/>
</dbReference>
<dbReference type="PANTHER" id="PTHR46011">
    <property type="entry name" value="NUCLEAR HORMONE RECEPTOR FAMILY MEMBER NHR-86-RELATED"/>
    <property type="match status" value="1"/>
</dbReference>
<dbReference type="Proteomes" id="UP000005239">
    <property type="component" value="Unassembled WGS sequence"/>
</dbReference>
<keyword evidence="2" id="KW-1185">Reference proteome</keyword>
<dbReference type="Gene3D" id="3.30.50.10">
    <property type="entry name" value="Erythroid Transcription Factor GATA-1, subunit A"/>
    <property type="match status" value="1"/>
</dbReference>
<dbReference type="GO" id="GO:0003700">
    <property type="term" value="F:DNA-binding transcription factor activity"/>
    <property type="evidence" value="ECO:0000318"/>
    <property type="project" value="GO_Central"/>
</dbReference>
<dbReference type="AlphaFoldDB" id="A0A2A6CJW2"/>
<dbReference type="GO" id="GO:0043565">
    <property type="term" value="F:sequence-specific DNA binding"/>
    <property type="evidence" value="ECO:0007669"/>
    <property type="project" value="InterPro"/>
</dbReference>
<accession>A0A8R1UKJ1</accession>
<dbReference type="InterPro" id="IPR013088">
    <property type="entry name" value="Znf_NHR/GATA"/>
</dbReference>
<sequence>MKVECLVCGKPTSATHMGMDACRACTVFYKRNYRKRDKLKCGYGKRVCREDTKTFGKSHESTGSNVFNCRKCRIQRFEMVMRSGGIEESSSPPPLLPENNNSHNGDNTISVKSLQIESAINSRFIFPGFYSILYGSYTTQISLDTIDDFFMDCPVPSTVTAAAKALRSCWHESVPYLRKLVKQVNPTDDEFLAIIGLAFWSFECLQTSEQLEELGSRYRAKITTALSDHYRRTIGVERGAVRIGVILCMQQLFKIKEMDMKSDYEIYHILGAFDEETLTYRLQVL</sequence>
<dbReference type="SUPFAM" id="SSF48508">
    <property type="entry name" value="Nuclear receptor ligand-binding domain"/>
    <property type="match status" value="1"/>
</dbReference>
<reference evidence="2" key="1">
    <citation type="journal article" date="2008" name="Nat. Genet.">
        <title>The Pristionchus pacificus genome provides a unique perspective on nematode lifestyle and parasitism.</title>
        <authorList>
            <person name="Dieterich C."/>
            <person name="Clifton S.W."/>
            <person name="Schuster L.N."/>
            <person name="Chinwalla A."/>
            <person name="Delehaunty K."/>
            <person name="Dinkelacker I."/>
            <person name="Fulton L."/>
            <person name="Fulton R."/>
            <person name="Godfrey J."/>
            <person name="Minx P."/>
            <person name="Mitreva M."/>
            <person name="Roeseler W."/>
            <person name="Tian H."/>
            <person name="Witte H."/>
            <person name="Yang S.P."/>
            <person name="Wilson R.K."/>
            <person name="Sommer R.J."/>
        </authorList>
    </citation>
    <scope>NUCLEOTIDE SEQUENCE [LARGE SCALE GENOMIC DNA]</scope>
    <source>
        <strain evidence="2">PS312</strain>
    </source>
</reference>
<dbReference type="Pfam" id="PF00105">
    <property type="entry name" value="zf-C4"/>
    <property type="match status" value="1"/>
</dbReference>
<dbReference type="PROSITE" id="PS51030">
    <property type="entry name" value="NUCLEAR_REC_DBD_2"/>
    <property type="match status" value="1"/>
</dbReference>
<proteinExistence type="predicted"/>
<dbReference type="PANTHER" id="PTHR46011:SF6">
    <property type="entry name" value="HIGH ZINC ACTIVATED NUCLEAR RECEPTOR PROTEIN"/>
    <property type="match status" value="1"/>
</dbReference>
<dbReference type="InterPro" id="IPR001628">
    <property type="entry name" value="Znf_hrmn_rcpt"/>
</dbReference>
<organism evidence="1 2">
    <name type="scientific">Pristionchus pacificus</name>
    <name type="common">Parasitic nematode worm</name>
    <dbReference type="NCBI Taxonomy" id="54126"/>
    <lineage>
        <taxon>Eukaryota</taxon>
        <taxon>Metazoa</taxon>
        <taxon>Ecdysozoa</taxon>
        <taxon>Nematoda</taxon>
        <taxon>Chromadorea</taxon>
        <taxon>Rhabditida</taxon>
        <taxon>Rhabditina</taxon>
        <taxon>Diplogasteromorpha</taxon>
        <taxon>Diplogasteroidea</taxon>
        <taxon>Neodiplogasteridae</taxon>
        <taxon>Pristionchus</taxon>
    </lineage>
</organism>
<dbReference type="GO" id="GO:0005634">
    <property type="term" value="C:nucleus"/>
    <property type="evidence" value="ECO:0000318"/>
    <property type="project" value="GO_Central"/>
</dbReference>
<dbReference type="InterPro" id="IPR035500">
    <property type="entry name" value="NHR-like_dom_sf"/>
</dbReference>
<reference evidence="1" key="2">
    <citation type="submission" date="2022-06" db="UniProtKB">
        <authorList>
            <consortium name="EnsemblMetazoa"/>
        </authorList>
    </citation>
    <scope>IDENTIFICATION</scope>
    <source>
        <strain evidence="1">PS312</strain>
    </source>
</reference>
<protein>
    <submittedName>
        <fullName evidence="1">Nuclear receptor</fullName>
    </submittedName>
</protein>
<accession>A0A2A6CJW2</accession>
<dbReference type="EnsemblMetazoa" id="PPA31806.1">
    <property type="protein sequence ID" value="PPA31806.1"/>
    <property type="gene ID" value="WBGene00204670"/>
</dbReference>
<gene>
    <name evidence="1" type="primary">WBGene00204670</name>
</gene>
<evidence type="ECO:0000313" key="1">
    <source>
        <dbReference type="EnsemblMetazoa" id="PPA31806.1"/>
    </source>
</evidence>
<evidence type="ECO:0000313" key="2">
    <source>
        <dbReference type="Proteomes" id="UP000005239"/>
    </source>
</evidence>